<name>A0AAN5AJK2_9BACT</name>
<dbReference type="Pfam" id="PF13439">
    <property type="entry name" value="Glyco_transf_4"/>
    <property type="match status" value="1"/>
</dbReference>
<dbReference type="GO" id="GO:0016757">
    <property type="term" value="F:glycosyltransferase activity"/>
    <property type="evidence" value="ECO:0007669"/>
    <property type="project" value="InterPro"/>
</dbReference>
<dbReference type="InterPro" id="IPR028098">
    <property type="entry name" value="Glyco_trans_4-like_N"/>
</dbReference>
<dbReference type="EMBL" id="BQKE01000001">
    <property type="protein sequence ID" value="GJM59546.1"/>
    <property type="molecule type" value="Genomic_DNA"/>
</dbReference>
<dbReference type="Gene3D" id="3.40.50.2000">
    <property type="entry name" value="Glycogen Phosphorylase B"/>
    <property type="match status" value="2"/>
</dbReference>
<comment type="caution">
    <text evidence="3">The sequence shown here is derived from an EMBL/GenBank/DDBJ whole genome shotgun (WGS) entry which is preliminary data.</text>
</comment>
<dbReference type="AlphaFoldDB" id="A0AAN5AJK2"/>
<dbReference type="InterPro" id="IPR001296">
    <property type="entry name" value="Glyco_trans_1"/>
</dbReference>
<dbReference type="Pfam" id="PF00534">
    <property type="entry name" value="Glycos_transf_1"/>
    <property type="match status" value="1"/>
</dbReference>
<gene>
    <name evidence="3" type="ORF">PEDI_00980</name>
</gene>
<dbReference type="PANTHER" id="PTHR12526:SF637">
    <property type="entry name" value="GLYCOSYLTRANSFERASE EPSF-RELATED"/>
    <property type="match status" value="1"/>
</dbReference>
<protein>
    <submittedName>
        <fullName evidence="3">Glycosyl transferase</fullName>
    </submittedName>
</protein>
<sequence length="429" mass="48799">MLSLAPKMNQKKPLKVVFLCSFGDTGGAAMASLRLAKALRQQGVDVHFLVQHQNRPHENMEVVKGWKWRLALEKLHFLLYEKDKAHRFAFSSATVGADLSRHPMIQSADIIHIHWINQGFLSLKGLKKLFALGKPVVWTLHDIWAFSGGCHYAFDCKGYLNSCGNCPQIRKAHPKDISHQQWKAKKDIYDILAPHLVGVSQWIIDQAQESGLQQYLQFHQIHNPIDTDLFQPAKHMQALRRQWNLPEDQAILTFGAANLLDTRKGFQDLEKALQLLKKQKSVHPHLLLFGKCNDPQRLDQLPFPFTYVGEIRQEKKIRELYQLSDAFITAALNENLSYMIMEAMACGCPVITYAAGGNPEAVIHQQNGYVAELGKPASLAEGIHWMFDNDIDQLSKAARSHMLSHFSEKEVGKAYHSLYQQVLARIMPR</sequence>
<accession>A0AAN5AJK2</accession>
<proteinExistence type="predicted"/>
<evidence type="ECO:0000313" key="3">
    <source>
        <dbReference type="EMBL" id="GJM59546.1"/>
    </source>
</evidence>
<evidence type="ECO:0000313" key="4">
    <source>
        <dbReference type="Proteomes" id="UP001310022"/>
    </source>
</evidence>
<evidence type="ECO:0000259" key="1">
    <source>
        <dbReference type="Pfam" id="PF00534"/>
    </source>
</evidence>
<dbReference type="RefSeq" id="WP_338235574.1">
    <property type="nucleotide sequence ID" value="NZ_BQKE01000001.1"/>
</dbReference>
<keyword evidence="3" id="KW-0808">Transferase</keyword>
<organism evidence="3 4">
    <name type="scientific">Persicobacter diffluens</name>
    <dbReference type="NCBI Taxonomy" id="981"/>
    <lineage>
        <taxon>Bacteria</taxon>
        <taxon>Pseudomonadati</taxon>
        <taxon>Bacteroidota</taxon>
        <taxon>Cytophagia</taxon>
        <taxon>Cytophagales</taxon>
        <taxon>Persicobacteraceae</taxon>
        <taxon>Persicobacter</taxon>
    </lineage>
</organism>
<dbReference type="PANTHER" id="PTHR12526">
    <property type="entry name" value="GLYCOSYLTRANSFERASE"/>
    <property type="match status" value="1"/>
</dbReference>
<dbReference type="Proteomes" id="UP001310022">
    <property type="component" value="Unassembled WGS sequence"/>
</dbReference>
<feature type="domain" description="Glycosyltransferase subfamily 4-like N-terminal" evidence="2">
    <location>
        <begin position="26"/>
        <end position="228"/>
    </location>
</feature>
<reference evidence="3 4" key="1">
    <citation type="submission" date="2021-12" db="EMBL/GenBank/DDBJ databases">
        <title>Genome sequencing of bacteria with rrn-lacking chromosome and rrn-plasmid.</title>
        <authorList>
            <person name="Anda M."/>
            <person name="Iwasaki W."/>
        </authorList>
    </citation>
    <scope>NUCLEOTIDE SEQUENCE [LARGE SCALE GENOMIC DNA]</scope>
    <source>
        <strain evidence="3 4">NBRC 15940</strain>
    </source>
</reference>
<evidence type="ECO:0000259" key="2">
    <source>
        <dbReference type="Pfam" id="PF13439"/>
    </source>
</evidence>
<feature type="domain" description="Glycosyl transferase family 1" evidence="1">
    <location>
        <begin position="238"/>
        <end position="393"/>
    </location>
</feature>
<keyword evidence="4" id="KW-1185">Reference proteome</keyword>
<dbReference type="SUPFAM" id="SSF53756">
    <property type="entry name" value="UDP-Glycosyltransferase/glycogen phosphorylase"/>
    <property type="match status" value="1"/>
</dbReference>